<gene>
    <name evidence="1" type="ORF">DWB61_02665</name>
</gene>
<comment type="caution">
    <text evidence="1">The sequence shown here is derived from an EMBL/GenBank/DDBJ whole genome shotgun (WGS) entry which is preliminary data.</text>
</comment>
<accession>A0A425Y6R0</accession>
<dbReference type="Proteomes" id="UP000285794">
    <property type="component" value="Unassembled WGS sequence"/>
</dbReference>
<dbReference type="EMBL" id="QQWG01000002">
    <property type="protein sequence ID" value="RRG24035.1"/>
    <property type="molecule type" value="Genomic_DNA"/>
</dbReference>
<sequence length="237" mass="27184">MINPKEHPLAFVQNIQSIFTQIRGRVKNYSSIIRIVKDQDFKIVMEDLDPSSNFSFEIFEPEFPNNRVVFQIKQTPANNINLDSKEHALFSEQILRNLDGWISLITQYNNIQISSEDKILKAYEDEYYDSFKLTEDDANDKPYEVGKQLMLAEFLDSAIVALSNHETIHEDLIIEATAIKEELPNLTKQATVKRLSRFFALVRKKGIEFLKSLIIAAKDEAIKQVVSGGFDLVKGIL</sequence>
<name>A0A425Y6R0_9BACT</name>
<protein>
    <submittedName>
        <fullName evidence="1">Uncharacterized protein</fullName>
    </submittedName>
</protein>
<dbReference type="OrthoDB" id="963867at2"/>
<reference evidence="1 2" key="1">
    <citation type="submission" date="2018-07" db="EMBL/GenBank/DDBJ databases">
        <title>Draft genome sequence of Ancylomarina sp. M1P.</title>
        <authorList>
            <person name="Yadav S."/>
            <person name="Villanueva L."/>
            <person name="Damste J.S.S."/>
        </authorList>
    </citation>
    <scope>NUCLEOTIDE SEQUENCE [LARGE SCALE GENOMIC DNA]</scope>
    <source>
        <strain evidence="1 2">M1P</strain>
    </source>
</reference>
<dbReference type="AlphaFoldDB" id="A0A425Y6R0"/>
<evidence type="ECO:0000313" key="2">
    <source>
        <dbReference type="Proteomes" id="UP000285794"/>
    </source>
</evidence>
<organism evidence="1 2">
    <name type="scientific">Ancylomarina euxinus</name>
    <dbReference type="NCBI Taxonomy" id="2283627"/>
    <lineage>
        <taxon>Bacteria</taxon>
        <taxon>Pseudomonadati</taxon>
        <taxon>Bacteroidota</taxon>
        <taxon>Bacteroidia</taxon>
        <taxon>Marinilabiliales</taxon>
        <taxon>Marinifilaceae</taxon>
        <taxon>Ancylomarina</taxon>
    </lineage>
</organism>
<dbReference type="RefSeq" id="WP_125029348.1">
    <property type="nucleotide sequence ID" value="NZ_JAPXVP010000002.1"/>
</dbReference>
<evidence type="ECO:0000313" key="1">
    <source>
        <dbReference type="EMBL" id="RRG24035.1"/>
    </source>
</evidence>
<proteinExistence type="predicted"/>
<keyword evidence="2" id="KW-1185">Reference proteome</keyword>